<evidence type="ECO:0000313" key="8">
    <source>
        <dbReference type="Proteomes" id="UP000193834"/>
    </source>
</evidence>
<dbReference type="GO" id="GO:0043856">
    <property type="term" value="F:anti-sigma factor antagonist activity"/>
    <property type="evidence" value="ECO:0007669"/>
    <property type="project" value="InterPro"/>
</dbReference>
<comment type="similarity">
    <text evidence="2 6">Belongs to the anti-sigma-factor antagonist family.</text>
</comment>
<dbReference type="RefSeq" id="WP_085493730.1">
    <property type="nucleotide sequence ID" value="NZ_FXAZ01000001.1"/>
</dbReference>
<evidence type="ECO:0000256" key="4">
    <source>
        <dbReference type="ARBA" id="ARBA00022553"/>
    </source>
</evidence>
<dbReference type="EMBL" id="FXAZ01000001">
    <property type="protein sequence ID" value="SMG27694.1"/>
    <property type="molecule type" value="Genomic_DNA"/>
</dbReference>
<dbReference type="GO" id="GO:0045152">
    <property type="term" value="F:antisigma factor binding"/>
    <property type="evidence" value="ECO:0007669"/>
    <property type="project" value="InterPro"/>
</dbReference>
<dbReference type="InterPro" id="IPR002645">
    <property type="entry name" value="STAS_dom"/>
</dbReference>
<dbReference type="PROSITE" id="PS50801">
    <property type="entry name" value="STAS"/>
    <property type="match status" value="1"/>
</dbReference>
<evidence type="ECO:0000256" key="5">
    <source>
        <dbReference type="ARBA" id="ARBA00022969"/>
    </source>
</evidence>
<dbReference type="NCBIfam" id="TIGR00377">
    <property type="entry name" value="ant_ant_sig"/>
    <property type="match status" value="1"/>
</dbReference>
<evidence type="ECO:0000256" key="6">
    <source>
        <dbReference type="RuleBase" id="RU003749"/>
    </source>
</evidence>
<protein>
    <recommendedName>
        <fullName evidence="3 6">Anti-sigma F factor antagonist</fullName>
    </recommendedName>
    <alternativeName>
        <fullName evidence="6">Stage II sporulation protein</fullName>
    </alternativeName>
</protein>
<evidence type="ECO:0000313" key="7">
    <source>
        <dbReference type="EMBL" id="SMG27694.1"/>
    </source>
</evidence>
<evidence type="ECO:0000256" key="1">
    <source>
        <dbReference type="ARBA" id="ARBA00001976"/>
    </source>
</evidence>
<dbReference type="Gene3D" id="3.30.750.24">
    <property type="entry name" value="STAS domain"/>
    <property type="match status" value="1"/>
</dbReference>
<gene>
    <name evidence="7" type="ORF">SAMN06295960_1609</name>
</gene>
<dbReference type="NCBIfam" id="TIGR02886">
    <property type="entry name" value="spore_II_AA"/>
    <property type="match status" value="1"/>
</dbReference>
<keyword evidence="4" id="KW-0597">Phosphoprotein</keyword>
<keyword evidence="5" id="KW-0749">Sporulation</keyword>
<dbReference type="PANTHER" id="PTHR33495:SF2">
    <property type="entry name" value="ANTI-SIGMA FACTOR ANTAGONIST TM_1081-RELATED"/>
    <property type="match status" value="1"/>
</dbReference>
<dbReference type="GO" id="GO:0030435">
    <property type="term" value="P:sporulation resulting in formation of a cellular spore"/>
    <property type="evidence" value="ECO:0007669"/>
    <property type="project" value="UniProtKB-KW"/>
</dbReference>
<organism evidence="7 8">
    <name type="scientific">Paenibacillus aquistagni</name>
    <dbReference type="NCBI Taxonomy" id="1852522"/>
    <lineage>
        <taxon>Bacteria</taxon>
        <taxon>Bacillati</taxon>
        <taxon>Bacillota</taxon>
        <taxon>Bacilli</taxon>
        <taxon>Bacillales</taxon>
        <taxon>Paenibacillaceae</taxon>
        <taxon>Paenibacillus</taxon>
    </lineage>
</organism>
<dbReference type="PANTHER" id="PTHR33495">
    <property type="entry name" value="ANTI-SIGMA FACTOR ANTAGONIST TM_1081-RELATED-RELATED"/>
    <property type="match status" value="1"/>
</dbReference>
<proteinExistence type="inferred from homology"/>
<dbReference type="CDD" id="cd07043">
    <property type="entry name" value="STAS_anti-anti-sigma_factors"/>
    <property type="match status" value="1"/>
</dbReference>
<comment type="function">
    <text evidence="1">In the phosphorylated form it could act as an anti-anti-sigma factor that counteracts SpoIIAB and thus releases sigma f from inhibition.</text>
</comment>
<name>A0A1X7JK38_9BACL</name>
<dbReference type="InterPro" id="IPR014237">
    <property type="entry name" value="Anti-sigma_F_ant"/>
</dbReference>
<evidence type="ECO:0000256" key="3">
    <source>
        <dbReference type="ARBA" id="ARBA00020784"/>
    </source>
</evidence>
<dbReference type="OrthoDB" id="9796601at2"/>
<reference evidence="7 8" key="1">
    <citation type="submission" date="2017-04" db="EMBL/GenBank/DDBJ databases">
        <authorList>
            <person name="Afonso C.L."/>
            <person name="Miller P.J."/>
            <person name="Scott M.A."/>
            <person name="Spackman E."/>
            <person name="Goraichik I."/>
            <person name="Dimitrov K.M."/>
            <person name="Suarez D.L."/>
            <person name="Swayne D.E."/>
        </authorList>
    </citation>
    <scope>NUCLEOTIDE SEQUENCE [LARGE SCALE GENOMIC DNA]</scope>
    <source>
        <strain evidence="7 8">11</strain>
    </source>
</reference>
<evidence type="ECO:0000256" key="2">
    <source>
        <dbReference type="ARBA" id="ARBA00009013"/>
    </source>
</evidence>
<dbReference type="Pfam" id="PF01740">
    <property type="entry name" value="STAS"/>
    <property type="match status" value="1"/>
</dbReference>
<sequence>MNLQVDLEHRRNVLITRLRGELDHHTAELVRIQLDDAIQRGQVSHLILSLKELTFMDSSGLGVILGRYKLLKAKGGTMAVCELNPAVRRLFELSGLFKIVSVYENERNALNGLEVVS</sequence>
<keyword evidence="8" id="KW-1185">Reference proteome</keyword>
<dbReference type="STRING" id="1852522.SAMN06295960_1609"/>
<accession>A0A1X7JK38</accession>
<dbReference type="InterPro" id="IPR003658">
    <property type="entry name" value="Anti-sigma_ant"/>
</dbReference>
<dbReference type="InterPro" id="IPR036513">
    <property type="entry name" value="STAS_dom_sf"/>
</dbReference>
<dbReference type="AlphaFoldDB" id="A0A1X7JK38"/>
<dbReference type="Proteomes" id="UP000193834">
    <property type="component" value="Unassembled WGS sequence"/>
</dbReference>
<dbReference type="SUPFAM" id="SSF52091">
    <property type="entry name" value="SpoIIaa-like"/>
    <property type="match status" value="1"/>
</dbReference>